<keyword evidence="4" id="KW-0479">Metal-binding</keyword>
<dbReference type="CDD" id="cd01335">
    <property type="entry name" value="Radical_SAM"/>
    <property type="match status" value="1"/>
</dbReference>
<evidence type="ECO:0000256" key="3">
    <source>
        <dbReference type="ARBA" id="ARBA00022691"/>
    </source>
</evidence>
<dbReference type="SUPFAM" id="SSF102114">
    <property type="entry name" value="Radical SAM enzymes"/>
    <property type="match status" value="1"/>
</dbReference>
<comment type="cofactor">
    <cofactor evidence="1">
        <name>[4Fe-4S] cluster</name>
        <dbReference type="ChEBI" id="CHEBI:49883"/>
    </cofactor>
</comment>
<dbReference type="GO" id="GO:0051539">
    <property type="term" value="F:4 iron, 4 sulfur cluster binding"/>
    <property type="evidence" value="ECO:0007669"/>
    <property type="project" value="UniProtKB-KW"/>
</dbReference>
<keyword evidence="6" id="KW-0411">Iron-sulfur</keyword>
<gene>
    <name evidence="9" type="ORF">I7278_03305</name>
</gene>
<dbReference type="PIRSF" id="PIRSF037420">
    <property type="entry name" value="PQQ_syn_pqqE"/>
    <property type="match status" value="1"/>
</dbReference>
<dbReference type="Gene3D" id="3.20.20.70">
    <property type="entry name" value="Aldolase class I"/>
    <property type="match status" value="1"/>
</dbReference>
<reference evidence="9" key="1">
    <citation type="journal article" date="2018" name="Genome Biol.">
        <title>SKESA: strategic k-mer extension for scrupulous assemblies.</title>
        <authorList>
            <person name="Souvorov A."/>
            <person name="Agarwala R."/>
            <person name="Lipman D.J."/>
        </authorList>
    </citation>
    <scope>NUCLEOTIDE SEQUENCE</scope>
    <source>
        <strain evidence="9">1930</strain>
    </source>
</reference>
<proteinExistence type="predicted"/>
<dbReference type="NCBIfam" id="TIGR04085">
    <property type="entry name" value="rSAM_more_4Fe4S"/>
    <property type="match status" value="1"/>
</dbReference>
<dbReference type="InterPro" id="IPR017200">
    <property type="entry name" value="PqqE-like"/>
</dbReference>
<dbReference type="InterPro" id="IPR058240">
    <property type="entry name" value="rSAM_sf"/>
</dbReference>
<reference evidence="9" key="2">
    <citation type="submission" date="2019-12" db="EMBL/GenBank/DDBJ databases">
        <authorList>
            <consortium name="NCBI Pathogen Detection Project"/>
        </authorList>
    </citation>
    <scope>NUCLEOTIDE SEQUENCE</scope>
    <source>
        <strain evidence="9">1930</strain>
    </source>
</reference>
<dbReference type="SFLD" id="SFLDG01386">
    <property type="entry name" value="main_SPASM_domain-containing"/>
    <property type="match status" value="1"/>
</dbReference>
<dbReference type="InterPro" id="IPR013785">
    <property type="entry name" value="Aldolase_TIM"/>
</dbReference>
<dbReference type="Proteomes" id="UP000856022">
    <property type="component" value="Unassembled WGS sequence"/>
</dbReference>
<dbReference type="InterPro" id="IPR007197">
    <property type="entry name" value="rSAM"/>
</dbReference>
<comment type="caution">
    <text evidence="9">The sequence shown here is derived from an EMBL/GenBank/DDBJ whole genome shotgun (WGS) entry which is preliminary data.</text>
</comment>
<keyword evidence="2" id="KW-0004">4Fe-4S</keyword>
<evidence type="ECO:0000256" key="2">
    <source>
        <dbReference type="ARBA" id="ARBA00022485"/>
    </source>
</evidence>
<dbReference type="GO" id="GO:0003824">
    <property type="term" value="F:catalytic activity"/>
    <property type="evidence" value="ECO:0007669"/>
    <property type="project" value="InterPro"/>
</dbReference>
<dbReference type="PANTHER" id="PTHR11228:SF7">
    <property type="entry name" value="PQQA PEPTIDE CYCLASE"/>
    <property type="match status" value="1"/>
</dbReference>
<evidence type="ECO:0000259" key="7">
    <source>
        <dbReference type="Pfam" id="PF04055"/>
    </source>
</evidence>
<name>A0A8H9MTB3_VIBPH</name>
<feature type="domain" description="4Fe4S-binding SPASM" evidence="8">
    <location>
        <begin position="243"/>
        <end position="297"/>
    </location>
</feature>
<accession>A0A8H9MTB3</accession>
<dbReference type="GO" id="GO:0046872">
    <property type="term" value="F:metal ion binding"/>
    <property type="evidence" value="ECO:0007669"/>
    <property type="project" value="UniProtKB-KW"/>
</dbReference>
<keyword evidence="5" id="KW-0408">Iron</keyword>
<protein>
    <submittedName>
        <fullName evidence="9">Radical SAM protein</fullName>
    </submittedName>
</protein>
<dbReference type="SFLD" id="SFLDG01067">
    <property type="entry name" value="SPASM/twitch_domain_containing"/>
    <property type="match status" value="1"/>
</dbReference>
<dbReference type="Pfam" id="PF13186">
    <property type="entry name" value="SPASM"/>
    <property type="match status" value="1"/>
</dbReference>
<dbReference type="Pfam" id="PF04055">
    <property type="entry name" value="Radical_SAM"/>
    <property type="match status" value="1"/>
</dbReference>
<evidence type="ECO:0000256" key="1">
    <source>
        <dbReference type="ARBA" id="ARBA00001966"/>
    </source>
</evidence>
<dbReference type="EMBL" id="DACQKT010000001">
    <property type="protein sequence ID" value="HAS6675834.1"/>
    <property type="molecule type" value="Genomic_DNA"/>
</dbReference>
<evidence type="ECO:0000259" key="8">
    <source>
        <dbReference type="Pfam" id="PF13186"/>
    </source>
</evidence>
<dbReference type="InterPro" id="IPR023885">
    <property type="entry name" value="4Fe4S-binding_SPASM_dom"/>
</dbReference>
<dbReference type="AlphaFoldDB" id="A0A8H9MTB3"/>
<feature type="domain" description="Radical SAM core" evidence="7">
    <location>
        <begin position="8"/>
        <end position="151"/>
    </location>
</feature>
<organism evidence="9">
    <name type="scientific">Vibrio parahaemolyticus</name>
    <dbReference type="NCBI Taxonomy" id="670"/>
    <lineage>
        <taxon>Bacteria</taxon>
        <taxon>Pseudomonadati</taxon>
        <taxon>Pseudomonadota</taxon>
        <taxon>Gammaproteobacteria</taxon>
        <taxon>Vibrionales</taxon>
        <taxon>Vibrionaceae</taxon>
        <taxon>Vibrio</taxon>
    </lineage>
</organism>
<evidence type="ECO:0000256" key="5">
    <source>
        <dbReference type="ARBA" id="ARBA00023004"/>
    </source>
</evidence>
<evidence type="ECO:0000313" key="9">
    <source>
        <dbReference type="EMBL" id="HAS6675834.1"/>
    </source>
</evidence>
<sequence>MMEQFYFIITERCNLTCSHCIRDSSPKRNETAEASMIKEALTQIARSHPDSLVLLSGGEPTLHRHFRELLDFGLHLGLTMTINTNGVTSFFKDSTLKELSQHSRLSVQVSLDGDEAMHDAIRGTNSYRKALRTLRRLVENGVRCSVSTTVVDVDFMTRADTFIASLDTIGLAHIAIKRATYAGRAASGIDVNGKKWNEHVYRLRALPTKTLLKIAPMYDFNRLDALSDDALNSLELPPSATNCGAGTAKVYVYTNGDVCPCTCFKDQPMGNLHLSDLDTILTKPPSFQVKHPACNACRYFKLCRGGCLGSGYQTTGTIGMPDPRCPKVAIADRELETIAYFQRF</sequence>
<dbReference type="InterPro" id="IPR050377">
    <property type="entry name" value="Radical_SAM_PqqE_MftC-like"/>
</dbReference>
<dbReference type="PANTHER" id="PTHR11228">
    <property type="entry name" value="RADICAL SAM DOMAIN PROTEIN"/>
    <property type="match status" value="1"/>
</dbReference>
<evidence type="ECO:0000256" key="6">
    <source>
        <dbReference type="ARBA" id="ARBA00023014"/>
    </source>
</evidence>
<keyword evidence="3" id="KW-0949">S-adenosyl-L-methionine</keyword>
<dbReference type="SFLD" id="SFLDS00029">
    <property type="entry name" value="Radical_SAM"/>
    <property type="match status" value="1"/>
</dbReference>
<evidence type="ECO:0000256" key="4">
    <source>
        <dbReference type="ARBA" id="ARBA00022723"/>
    </source>
</evidence>